<comment type="caution">
    <text evidence="2">The sequence shown here is derived from an EMBL/GenBank/DDBJ whole genome shotgun (WGS) entry which is preliminary data.</text>
</comment>
<dbReference type="Proteomes" id="UP000299794">
    <property type="component" value="Unassembled WGS sequence"/>
</dbReference>
<evidence type="ECO:0000256" key="1">
    <source>
        <dbReference type="SAM" id="MobiDB-lite"/>
    </source>
</evidence>
<evidence type="ECO:0000313" key="2">
    <source>
        <dbReference type="EMBL" id="GDZ96366.1"/>
    </source>
</evidence>
<evidence type="ECO:0000313" key="3">
    <source>
        <dbReference type="Proteomes" id="UP000299794"/>
    </source>
</evidence>
<dbReference type="AlphaFoldDB" id="A0A4P5ZJM6"/>
<proteinExistence type="predicted"/>
<organism evidence="2 3">
    <name type="scientific">Planktothrix agardhii CCAP 1459/11A</name>
    <dbReference type="NCBI Taxonomy" id="282420"/>
    <lineage>
        <taxon>Bacteria</taxon>
        <taxon>Bacillati</taxon>
        <taxon>Cyanobacteriota</taxon>
        <taxon>Cyanophyceae</taxon>
        <taxon>Oscillatoriophycideae</taxon>
        <taxon>Oscillatoriales</taxon>
        <taxon>Microcoleaceae</taxon>
        <taxon>Planktothrix</taxon>
    </lineage>
</organism>
<reference evidence="3" key="1">
    <citation type="submission" date="2019-02" db="EMBL/GenBank/DDBJ databases">
        <title>Draft genome sequence of Planktothrix agardhii NIES-905.</title>
        <authorList>
            <person name="Yamaguchi H."/>
            <person name="Suzuki S."/>
            <person name="Kawachi M."/>
        </authorList>
    </citation>
    <scope>NUCLEOTIDE SEQUENCE [LARGE SCALE GENOMIC DNA]</scope>
    <source>
        <strain evidence="3">CCAP 1459/11A</strain>
    </source>
</reference>
<accession>A0A4P5ZJM6</accession>
<dbReference type="EMBL" id="BJCD01000099">
    <property type="protein sequence ID" value="GDZ96366.1"/>
    <property type="molecule type" value="Genomic_DNA"/>
</dbReference>
<name>A0A4P5ZJM6_PLAAG</name>
<gene>
    <name evidence="2" type="ORF">PA905_49160</name>
</gene>
<sequence>MEKATETRDKNQYSYAKFIAAQFLASREKYEELKSKRKKTQDDLAQQRHYEISYRYGVEVSPELVLRDMAGDYPKLRLHYYLLHPEFVHQRDKHHLQKQLETGEGKVCLQDIKLLSAQVKVLQLLGIESLFDPDAEFTSESEEILEFADKVITYSRDMRDYLGISPDSKASPIRIVQDVLRNKIGLPLKCVRQIKLPDGTRQRVYAFDCPTWRYSIFDHWLERDGQLSCSQEGTPQSINNRLGCSESDVPESESTAPPAGEPSELLKRFWTQFWNLLTRTDWKPRLRKLLKIPQALQWVAEELQTLPILEDIFRTIEGFFPTDEALN</sequence>
<feature type="region of interest" description="Disordered" evidence="1">
    <location>
        <begin position="239"/>
        <end position="261"/>
    </location>
</feature>
<protein>
    <submittedName>
        <fullName evidence="2">Uncharacterized protein</fullName>
    </submittedName>
</protein>